<protein>
    <submittedName>
        <fullName evidence="1">LINE-1 retrotransposable element ORF2 protein</fullName>
    </submittedName>
</protein>
<evidence type="ECO:0000313" key="2">
    <source>
        <dbReference type="Proteomes" id="UP001152320"/>
    </source>
</evidence>
<evidence type="ECO:0000313" key="1">
    <source>
        <dbReference type="EMBL" id="KAJ8033602.1"/>
    </source>
</evidence>
<dbReference type="OrthoDB" id="10072093at2759"/>
<dbReference type="EMBL" id="JAIZAY010000011">
    <property type="protein sequence ID" value="KAJ8033602.1"/>
    <property type="molecule type" value="Genomic_DNA"/>
</dbReference>
<reference evidence="1" key="1">
    <citation type="submission" date="2021-10" db="EMBL/GenBank/DDBJ databases">
        <title>Tropical sea cucumber genome reveals ecological adaptation and Cuvierian tubules defense mechanism.</title>
        <authorList>
            <person name="Chen T."/>
        </authorList>
    </citation>
    <scope>NUCLEOTIDE SEQUENCE</scope>
    <source>
        <strain evidence="1">Nanhai2018</strain>
        <tissue evidence="1">Muscle</tissue>
    </source>
</reference>
<keyword evidence="2" id="KW-1185">Reference proteome</keyword>
<comment type="caution">
    <text evidence="1">The sequence shown here is derived from an EMBL/GenBank/DDBJ whole genome shotgun (WGS) entry which is preliminary data.</text>
</comment>
<sequence length="91" mass="10525">MLGFLHYNDGNDLFRLNYQPKLSRLKNTVRLWSSRDLTPIGRNTVVKSCALSQLVFLFLVLPNPPESFLKELQNIIFDFIWSGNPEAFGHD</sequence>
<proteinExistence type="predicted"/>
<gene>
    <name evidence="1" type="ORF">HOLleu_23899</name>
</gene>
<dbReference type="Proteomes" id="UP001152320">
    <property type="component" value="Chromosome 11"/>
</dbReference>
<organism evidence="1 2">
    <name type="scientific">Holothuria leucospilota</name>
    <name type="common">Black long sea cucumber</name>
    <name type="synonym">Mertensiothuria leucospilota</name>
    <dbReference type="NCBI Taxonomy" id="206669"/>
    <lineage>
        <taxon>Eukaryota</taxon>
        <taxon>Metazoa</taxon>
        <taxon>Echinodermata</taxon>
        <taxon>Eleutherozoa</taxon>
        <taxon>Echinozoa</taxon>
        <taxon>Holothuroidea</taxon>
        <taxon>Aspidochirotacea</taxon>
        <taxon>Aspidochirotida</taxon>
        <taxon>Holothuriidae</taxon>
        <taxon>Holothuria</taxon>
    </lineage>
</organism>
<accession>A0A9Q1BVG8</accession>
<dbReference type="AlphaFoldDB" id="A0A9Q1BVG8"/>
<name>A0A9Q1BVG8_HOLLE</name>